<feature type="transmembrane region" description="Helical" evidence="5">
    <location>
        <begin position="298"/>
        <end position="316"/>
    </location>
</feature>
<feature type="transmembrane region" description="Helical" evidence="5">
    <location>
        <begin position="389"/>
        <end position="406"/>
    </location>
</feature>
<accession>A0A220U6F0</accession>
<comment type="subcellular location">
    <subcellularLocation>
        <location evidence="4">Cell membrane</location>
    </subcellularLocation>
    <subcellularLocation>
        <location evidence="1">Membrane</location>
        <topology evidence="1">Multi-pass membrane protein</topology>
    </subcellularLocation>
</comment>
<name>A0A220U6F0_9BACI</name>
<comment type="similarity">
    <text evidence="2 4">Belongs to the GerABKA family.</text>
</comment>
<feature type="transmembrane region" description="Helical" evidence="5">
    <location>
        <begin position="418"/>
        <end position="441"/>
    </location>
</feature>
<dbReference type="Pfam" id="PF03323">
    <property type="entry name" value="GerA"/>
    <property type="match status" value="1"/>
</dbReference>
<evidence type="ECO:0000256" key="1">
    <source>
        <dbReference type="ARBA" id="ARBA00004141"/>
    </source>
</evidence>
<dbReference type="AlphaFoldDB" id="A0A220U6F0"/>
<dbReference type="PIRSF" id="PIRSF005690">
    <property type="entry name" value="GerBA"/>
    <property type="match status" value="1"/>
</dbReference>
<proteinExistence type="inferred from homology"/>
<organism evidence="6 7">
    <name type="scientific">Virgibacillus phasianinus</name>
    <dbReference type="NCBI Taxonomy" id="2017483"/>
    <lineage>
        <taxon>Bacteria</taxon>
        <taxon>Bacillati</taxon>
        <taxon>Bacillota</taxon>
        <taxon>Bacilli</taxon>
        <taxon>Bacillales</taxon>
        <taxon>Bacillaceae</taxon>
        <taxon>Virgibacillus</taxon>
    </lineage>
</organism>
<dbReference type="RefSeq" id="WP_089062552.1">
    <property type="nucleotide sequence ID" value="NZ_CP022315.1"/>
</dbReference>
<dbReference type="EMBL" id="CP022315">
    <property type="protein sequence ID" value="ASK63293.1"/>
    <property type="molecule type" value="Genomic_DNA"/>
</dbReference>
<reference evidence="6 7" key="1">
    <citation type="submission" date="2017-07" db="EMBL/GenBank/DDBJ databases">
        <title>Virgibacillus sp. LM2416.</title>
        <authorList>
            <person name="Tak E.J."/>
            <person name="Bae J.-W."/>
        </authorList>
    </citation>
    <scope>NUCLEOTIDE SEQUENCE [LARGE SCALE GENOMIC DNA]</scope>
    <source>
        <strain evidence="6 7">LM2416</strain>
    </source>
</reference>
<keyword evidence="5" id="KW-1133">Transmembrane helix</keyword>
<dbReference type="OrthoDB" id="9772630at2"/>
<keyword evidence="3 4" id="KW-0472">Membrane</keyword>
<evidence type="ECO:0000256" key="4">
    <source>
        <dbReference type="PIRNR" id="PIRNR005690"/>
    </source>
</evidence>
<evidence type="ECO:0000256" key="2">
    <source>
        <dbReference type="ARBA" id="ARBA00005278"/>
    </source>
</evidence>
<keyword evidence="5" id="KW-0812">Transmembrane</keyword>
<dbReference type="InterPro" id="IPR004995">
    <property type="entry name" value="Spore_Ger"/>
</dbReference>
<protein>
    <submittedName>
        <fullName evidence="6">Spore germination protein</fullName>
    </submittedName>
</protein>
<keyword evidence="7" id="KW-1185">Reference proteome</keyword>
<dbReference type="KEGG" id="vil:CFK37_14590"/>
<feature type="transmembrane region" description="Helical" evidence="5">
    <location>
        <begin position="363"/>
        <end position="383"/>
    </location>
</feature>
<dbReference type="InterPro" id="IPR050768">
    <property type="entry name" value="UPF0353/GerABKA_families"/>
</dbReference>
<dbReference type="PANTHER" id="PTHR22550">
    <property type="entry name" value="SPORE GERMINATION PROTEIN"/>
    <property type="match status" value="1"/>
</dbReference>
<dbReference type="GO" id="GO:0005886">
    <property type="term" value="C:plasma membrane"/>
    <property type="evidence" value="ECO:0007669"/>
    <property type="project" value="UniProtKB-SubCell"/>
</dbReference>
<evidence type="ECO:0000313" key="6">
    <source>
        <dbReference type="EMBL" id="ASK63293.1"/>
    </source>
</evidence>
<dbReference type="Proteomes" id="UP000198312">
    <property type="component" value="Chromosome"/>
</dbReference>
<evidence type="ECO:0000256" key="3">
    <source>
        <dbReference type="ARBA" id="ARBA00023136"/>
    </source>
</evidence>
<dbReference type="PANTHER" id="PTHR22550:SF9">
    <property type="entry name" value="STAGE V SPORULATION PROTEIN AF"/>
    <property type="match status" value="1"/>
</dbReference>
<gene>
    <name evidence="6" type="ORF">CFK37_14590</name>
</gene>
<dbReference type="GO" id="GO:0009847">
    <property type="term" value="P:spore germination"/>
    <property type="evidence" value="ECO:0007669"/>
    <property type="project" value="UniProtKB-UniRule"/>
</dbReference>
<evidence type="ECO:0000256" key="5">
    <source>
        <dbReference type="SAM" id="Phobius"/>
    </source>
</evidence>
<sequence length="499" mass="56230">MAKKQSNESKKPIPSNIDDVEAFMKEQIGTGKSFDLGFREIIIMKKKIQLYYVTGLTDSSVVLEVIKKLVDINDKESNMKKIPEIIKNRLIHQQVEAIKTMDEAVDQILSGLTVVFMDGEKQAYVVDVRNYPGRTPQEPDSEQVVRGSRDGFTENIIENTALTRRRVRDARLRNEMLKVGERSKTDVCVSYLKDVADDGLVEVIKEKIGAIEVDGITMADKAVEEFIIKRKWSPYPLVRYTERPDIAANHLLEGHVLITVDTSPSLIILPTTYFHHLQHAEEYRQAPAVGTFIRWSRYIAVLMSLFLLPLWLLFVMEPSLLPDKLSFIGLNEKGNVPVFVQIIMGDLGIEFLRMAAIHTPTPLSTAMGLIAAVLIGQIAIDVGLFSPEVILYISIAAIGSYVTPSYELSSANKLARMILVLITAIFGLIGLTIGFTLYVLFLTSLKSIRTPYLWPLLPFNPKAMVQVIFRVPVPLSNDRPSIVHPKNNYRQPPRKDELR</sequence>
<evidence type="ECO:0000313" key="7">
    <source>
        <dbReference type="Proteomes" id="UP000198312"/>
    </source>
</evidence>